<evidence type="ECO:0000313" key="4">
    <source>
        <dbReference type="Proteomes" id="UP001476798"/>
    </source>
</evidence>
<comment type="caution">
    <text evidence="3">The sequence shown here is derived from an EMBL/GenBank/DDBJ whole genome shotgun (WGS) entry which is preliminary data.</text>
</comment>
<dbReference type="Gene3D" id="2.30.39.10">
    <property type="entry name" value="Alpha-1-antitrypsin, domain 1"/>
    <property type="match status" value="1"/>
</dbReference>
<comment type="similarity">
    <text evidence="1">Belongs to the serpin family.</text>
</comment>
<proteinExistence type="inferred from homology"/>
<dbReference type="SUPFAM" id="SSF56574">
    <property type="entry name" value="Serpins"/>
    <property type="match status" value="1"/>
</dbReference>
<dbReference type="InterPro" id="IPR000215">
    <property type="entry name" value="Serpin_fam"/>
</dbReference>
<evidence type="ECO:0000256" key="1">
    <source>
        <dbReference type="RuleBase" id="RU000411"/>
    </source>
</evidence>
<dbReference type="PANTHER" id="PTHR11461">
    <property type="entry name" value="SERINE PROTEASE INHIBITOR, SERPIN"/>
    <property type="match status" value="1"/>
</dbReference>
<reference evidence="3 4" key="1">
    <citation type="submission" date="2021-06" db="EMBL/GenBank/DDBJ databases">
        <authorList>
            <person name="Palmer J.M."/>
        </authorList>
    </citation>
    <scope>NUCLEOTIDE SEQUENCE [LARGE SCALE GENOMIC DNA]</scope>
    <source>
        <strain evidence="3 4">GA_2019</strain>
        <tissue evidence="3">Muscle</tissue>
    </source>
</reference>
<organism evidence="3 4">
    <name type="scientific">Goodea atripinnis</name>
    <dbReference type="NCBI Taxonomy" id="208336"/>
    <lineage>
        <taxon>Eukaryota</taxon>
        <taxon>Metazoa</taxon>
        <taxon>Chordata</taxon>
        <taxon>Craniata</taxon>
        <taxon>Vertebrata</taxon>
        <taxon>Euteleostomi</taxon>
        <taxon>Actinopterygii</taxon>
        <taxon>Neopterygii</taxon>
        <taxon>Teleostei</taxon>
        <taxon>Neoteleostei</taxon>
        <taxon>Acanthomorphata</taxon>
        <taxon>Ovalentaria</taxon>
        <taxon>Atherinomorphae</taxon>
        <taxon>Cyprinodontiformes</taxon>
        <taxon>Goodeidae</taxon>
        <taxon>Goodea</taxon>
    </lineage>
</organism>
<keyword evidence="4" id="KW-1185">Reference proteome</keyword>
<dbReference type="InterPro" id="IPR042178">
    <property type="entry name" value="Serpin_sf_1"/>
</dbReference>
<evidence type="ECO:0000259" key="2">
    <source>
        <dbReference type="SMART" id="SM00093"/>
    </source>
</evidence>
<name>A0ABV0P5F8_9TELE</name>
<feature type="domain" description="Serpin" evidence="2">
    <location>
        <begin position="231"/>
        <end position="416"/>
    </location>
</feature>
<dbReference type="EMBL" id="JAHRIO010060937">
    <property type="protein sequence ID" value="MEQ2178438.1"/>
    <property type="molecule type" value="Genomic_DNA"/>
</dbReference>
<dbReference type="Pfam" id="PF00079">
    <property type="entry name" value="Serpin"/>
    <property type="match status" value="1"/>
</dbReference>
<protein>
    <recommendedName>
        <fullName evidence="2">Serpin domain-containing protein</fullName>
    </recommendedName>
</protein>
<evidence type="ECO:0000313" key="3">
    <source>
        <dbReference type="EMBL" id="MEQ2178438.1"/>
    </source>
</evidence>
<dbReference type="InterPro" id="IPR008758">
    <property type="entry name" value="Peptidase_S28"/>
</dbReference>
<dbReference type="Gene3D" id="1.20.120.980">
    <property type="entry name" value="Serine carboxypeptidase S28, SKS domain"/>
    <property type="match status" value="1"/>
</dbReference>
<dbReference type="Gene3D" id="3.40.50.1820">
    <property type="entry name" value="alpha/beta hydrolase"/>
    <property type="match status" value="1"/>
</dbReference>
<dbReference type="SMART" id="SM00093">
    <property type="entry name" value="SERPIN"/>
    <property type="match status" value="1"/>
</dbReference>
<dbReference type="InterPro" id="IPR036186">
    <property type="entry name" value="Serpin_sf"/>
</dbReference>
<accession>A0ABV0P5F8</accession>
<dbReference type="Proteomes" id="UP001476798">
    <property type="component" value="Unassembled WGS sequence"/>
</dbReference>
<feature type="non-terminal residue" evidence="3">
    <location>
        <position position="1"/>
    </location>
</feature>
<dbReference type="InterPro" id="IPR042269">
    <property type="entry name" value="Ser_carbopepase_S28_SKS"/>
</dbReference>
<dbReference type="Gene3D" id="3.30.497.10">
    <property type="entry name" value="Antithrombin, subunit I, domain 2"/>
    <property type="match status" value="1"/>
</dbReference>
<dbReference type="InterPro" id="IPR029058">
    <property type="entry name" value="AB_hydrolase_fold"/>
</dbReference>
<gene>
    <name evidence="3" type="ORF">GOODEAATRI_014004</name>
</gene>
<sequence>IQSEMDSAYFLEMLAGNFMDVVQYNQDNRGFEGALGTNITIKVLCGVMSDTSLGDPYTRYAAVARLMMDTFSVKCLDTSYNNYIRDMTNTSWDGPAAGAGRQWVYQTCSEFGFYQSTDSPNQPFTGFPLGYQVKQCASFYNISAEEVAEAVAQTNEYYGGYDIRSSRIVFPNGSIDPWHALGITQDITAELPAVFIKESKAATPCSVVWPEGGAESDKFRSETNGELSCSAQVFQQVVRSKPLENVVLSPHGVASILGMLLPGAHGETKKQIISGLRYKKNGKEVSNQDLVLIANAMFSQKGFPMEETFVATNKANFQCESRSLDFSNPTAASDYINEWVSNKTKGHIPTLIKADMLDSALTRLVTLNSIYFKGSWKSCFPPNNTKMRSFTDGDGTVYKVPMMSQLSIFNLGECSSV</sequence>
<dbReference type="InterPro" id="IPR023796">
    <property type="entry name" value="Serpin_dom"/>
</dbReference>
<dbReference type="PANTHER" id="PTHR11461:SF48">
    <property type="entry name" value="GLIA-DERIVED NEXIN"/>
    <property type="match status" value="1"/>
</dbReference>
<dbReference type="InterPro" id="IPR042185">
    <property type="entry name" value="Serpin_sf_2"/>
</dbReference>
<dbReference type="Pfam" id="PF05577">
    <property type="entry name" value="Peptidase_S28"/>
    <property type="match status" value="1"/>
</dbReference>